<dbReference type="AlphaFoldDB" id="A0A5M9ZWU5"/>
<name>A0A5M9ZWU5_9BIFI</name>
<dbReference type="EMBL" id="RZUI01000001">
    <property type="protein sequence ID" value="KAA8832005.1"/>
    <property type="molecule type" value="Genomic_DNA"/>
</dbReference>
<dbReference type="OrthoDB" id="9809227at2"/>
<dbReference type="Proteomes" id="UP000412028">
    <property type="component" value="Unassembled WGS sequence"/>
</dbReference>
<gene>
    <name evidence="1" type="ORF">EMO89_00305</name>
</gene>
<sequence length="257" mass="29484">MEQRGRQAKGNAALAGVGVQARLFRLLQDEGVIRGDDALRAEAEDESAPFTFGVARSTVMPDDRTRCAYHWAYWPDADVRLVTAVDPMLDPATIHRNGQAERTREAYPWRAYTTSDELCIAPTTEPRPFILVSGADDWMEQAFEERRELIIDAKHHYSKEDAARWSEALPDGAQTREARDLRRLTLLTGLDAVRGSTDADLRLIAGWYRRQRYLWGDDVWRHLTLLVWKRDGEPPVQFIHATDETITLDRLNRDYFG</sequence>
<comment type="caution">
    <text evidence="1">The sequence shown here is derived from an EMBL/GenBank/DDBJ whole genome shotgun (WGS) entry which is preliminary data.</text>
</comment>
<protein>
    <submittedName>
        <fullName evidence="1">Uncharacterized protein</fullName>
    </submittedName>
</protein>
<evidence type="ECO:0000313" key="1">
    <source>
        <dbReference type="EMBL" id="KAA8832005.1"/>
    </source>
</evidence>
<evidence type="ECO:0000313" key="2">
    <source>
        <dbReference type="Proteomes" id="UP000412028"/>
    </source>
</evidence>
<accession>A0A5M9ZWU5</accession>
<dbReference type="RefSeq" id="WP_150380422.1">
    <property type="nucleotide sequence ID" value="NZ_RZUI01000001.1"/>
</dbReference>
<reference evidence="1 2" key="1">
    <citation type="journal article" date="2019" name="Syst. Appl. Microbiol.">
        <title>Characterization of Bifidobacterium species in feaces of the Egyptian fruit bat: Description of B. vespertilionis sp. nov. and B. rousetti sp. nov.</title>
        <authorList>
            <person name="Modesto M."/>
            <person name="Satti M."/>
            <person name="Watanabe K."/>
            <person name="Puglisi E."/>
            <person name="Morelli L."/>
            <person name="Huang C.-H."/>
            <person name="Liou J.-S."/>
            <person name="Miyashita M."/>
            <person name="Tamura T."/>
            <person name="Saito S."/>
            <person name="Mori K."/>
            <person name="Huang L."/>
            <person name="Sciavilla P."/>
            <person name="Sandri C."/>
            <person name="Spiezio C."/>
            <person name="Vitali F."/>
            <person name="Cavalieri D."/>
            <person name="Perpetuini G."/>
            <person name="Tofalo R."/>
            <person name="Bonetti A."/>
            <person name="Arita M."/>
            <person name="Mattarelli P."/>
        </authorList>
    </citation>
    <scope>NUCLEOTIDE SEQUENCE [LARGE SCALE GENOMIC DNA]</scope>
    <source>
        <strain evidence="1 2">RST7</strain>
    </source>
</reference>
<organism evidence="1 2">
    <name type="scientific">Bifidobacterium tissieri</name>
    <dbReference type="NCBI Taxonomy" id="1630162"/>
    <lineage>
        <taxon>Bacteria</taxon>
        <taxon>Bacillati</taxon>
        <taxon>Actinomycetota</taxon>
        <taxon>Actinomycetes</taxon>
        <taxon>Bifidobacteriales</taxon>
        <taxon>Bifidobacteriaceae</taxon>
        <taxon>Bifidobacterium</taxon>
    </lineage>
</organism>
<proteinExistence type="predicted"/>